<keyword evidence="8" id="KW-0131">Cell cycle</keyword>
<feature type="region of interest" description="Disordered" evidence="12">
    <location>
        <begin position="72"/>
        <end position="116"/>
    </location>
</feature>
<dbReference type="GO" id="GO:0005814">
    <property type="term" value="C:centriole"/>
    <property type="evidence" value="ECO:0007669"/>
    <property type="project" value="UniProtKB-SubCell"/>
</dbReference>
<gene>
    <name evidence="13" type="ORF">HOLleu_19776</name>
</gene>
<comment type="caution">
    <text evidence="13">The sequence shown here is derived from an EMBL/GenBank/DDBJ whole genome shotgun (WGS) entry which is preliminary data.</text>
</comment>
<dbReference type="PANTHER" id="PTHR28618:SF1">
    <property type="entry name" value="CENTROSOMAL PROTEIN POC5"/>
    <property type="match status" value="1"/>
</dbReference>
<keyword evidence="6 11" id="KW-0175">Coiled coil</keyword>
<evidence type="ECO:0000256" key="1">
    <source>
        <dbReference type="ARBA" id="ARBA00004114"/>
    </source>
</evidence>
<organism evidence="13 14">
    <name type="scientific">Holothuria leucospilota</name>
    <name type="common">Black long sea cucumber</name>
    <name type="synonym">Mertensiothuria leucospilota</name>
    <dbReference type="NCBI Taxonomy" id="206669"/>
    <lineage>
        <taxon>Eukaryota</taxon>
        <taxon>Metazoa</taxon>
        <taxon>Echinodermata</taxon>
        <taxon>Eleutherozoa</taxon>
        <taxon>Echinozoa</taxon>
        <taxon>Holothuroidea</taxon>
        <taxon>Aspidochirotacea</taxon>
        <taxon>Aspidochirotida</taxon>
        <taxon>Holothuriidae</taxon>
        <taxon>Holothuria</taxon>
    </lineage>
</organism>
<keyword evidence="7" id="KW-0206">Cytoskeleton</keyword>
<feature type="compositionally biased region" description="Gly residues" evidence="12">
    <location>
        <begin position="494"/>
        <end position="506"/>
    </location>
</feature>
<dbReference type="AlphaFoldDB" id="A0A9Q1BYV6"/>
<feature type="coiled-coil region" evidence="11">
    <location>
        <begin position="160"/>
        <end position="208"/>
    </location>
</feature>
<dbReference type="PANTHER" id="PTHR28618">
    <property type="entry name" value="CENTROSOMAL PROTEIN POC5"/>
    <property type="match status" value="1"/>
</dbReference>
<evidence type="ECO:0000256" key="12">
    <source>
        <dbReference type="SAM" id="MobiDB-lite"/>
    </source>
</evidence>
<keyword evidence="5" id="KW-0677">Repeat</keyword>
<feature type="region of interest" description="Disordered" evidence="12">
    <location>
        <begin position="338"/>
        <end position="430"/>
    </location>
</feature>
<name>A0A9Q1BYV6_HOLLE</name>
<evidence type="ECO:0000256" key="9">
    <source>
        <dbReference type="ARBA" id="ARBA00031694"/>
    </source>
</evidence>
<feature type="compositionally biased region" description="Low complexity" evidence="12">
    <location>
        <begin position="91"/>
        <end position="105"/>
    </location>
</feature>
<evidence type="ECO:0000256" key="8">
    <source>
        <dbReference type="ARBA" id="ARBA00023306"/>
    </source>
</evidence>
<keyword evidence="14" id="KW-1185">Reference proteome</keyword>
<feature type="compositionally biased region" description="Low complexity" evidence="12">
    <location>
        <begin position="398"/>
        <end position="408"/>
    </location>
</feature>
<comment type="subcellular location">
    <subcellularLocation>
        <location evidence="1">Cytoplasm</location>
        <location evidence="1">Cytoskeleton</location>
        <location evidence="1">Microtubule organizing center</location>
        <location evidence="1">Centrosome</location>
        <location evidence="1">Centriole</location>
    </subcellularLocation>
</comment>
<reference evidence="13" key="1">
    <citation type="submission" date="2021-10" db="EMBL/GenBank/DDBJ databases">
        <title>Tropical sea cucumber genome reveals ecological adaptation and Cuvierian tubules defense mechanism.</title>
        <authorList>
            <person name="Chen T."/>
        </authorList>
    </citation>
    <scope>NUCLEOTIDE SEQUENCE</scope>
    <source>
        <strain evidence="13">Nanhai2018</strain>
        <tissue evidence="13">Muscle</tissue>
    </source>
</reference>
<evidence type="ECO:0000256" key="7">
    <source>
        <dbReference type="ARBA" id="ARBA00023212"/>
    </source>
</evidence>
<feature type="coiled-coil region" evidence="11">
    <location>
        <begin position="279"/>
        <end position="313"/>
    </location>
</feature>
<comment type="function">
    <text evidence="10">Essential for the assembly of the distal half of centrioles, required for centriole elongation. Acts as a negative regulator of centriole elongation.</text>
</comment>
<dbReference type="OrthoDB" id="10064898at2759"/>
<dbReference type="EMBL" id="JAIZAY010000009">
    <property type="protein sequence ID" value="KAJ8035943.1"/>
    <property type="molecule type" value="Genomic_DNA"/>
</dbReference>
<dbReference type="InterPro" id="IPR033351">
    <property type="entry name" value="POC5"/>
</dbReference>
<proteinExistence type="inferred from homology"/>
<evidence type="ECO:0000256" key="6">
    <source>
        <dbReference type="ARBA" id="ARBA00023054"/>
    </source>
</evidence>
<evidence type="ECO:0000256" key="2">
    <source>
        <dbReference type="ARBA" id="ARBA00010411"/>
    </source>
</evidence>
<evidence type="ECO:0000256" key="11">
    <source>
        <dbReference type="SAM" id="Coils"/>
    </source>
</evidence>
<evidence type="ECO:0000256" key="3">
    <source>
        <dbReference type="ARBA" id="ARBA00014910"/>
    </source>
</evidence>
<feature type="compositionally biased region" description="Polar residues" evidence="12">
    <location>
        <begin position="8"/>
        <end position="25"/>
    </location>
</feature>
<protein>
    <recommendedName>
        <fullName evidence="3">Centrosomal protein POC5</fullName>
    </recommendedName>
    <alternativeName>
        <fullName evidence="9">Protein of centriole 5</fullName>
    </alternativeName>
</protein>
<evidence type="ECO:0000256" key="4">
    <source>
        <dbReference type="ARBA" id="ARBA00022490"/>
    </source>
</evidence>
<evidence type="ECO:0000256" key="10">
    <source>
        <dbReference type="ARBA" id="ARBA00049959"/>
    </source>
</evidence>
<accession>A0A9Q1BYV6</accession>
<evidence type="ECO:0000256" key="5">
    <source>
        <dbReference type="ARBA" id="ARBA00022737"/>
    </source>
</evidence>
<evidence type="ECO:0000313" key="14">
    <source>
        <dbReference type="Proteomes" id="UP001152320"/>
    </source>
</evidence>
<dbReference type="Proteomes" id="UP001152320">
    <property type="component" value="Chromosome 9"/>
</dbReference>
<comment type="similarity">
    <text evidence="2">Belongs to the POC5 family.</text>
</comment>
<feature type="region of interest" description="Disordered" evidence="12">
    <location>
        <begin position="463"/>
        <end position="524"/>
    </location>
</feature>
<feature type="region of interest" description="Disordered" evidence="12">
    <location>
        <begin position="1"/>
        <end position="25"/>
    </location>
</feature>
<evidence type="ECO:0000313" key="13">
    <source>
        <dbReference type="EMBL" id="KAJ8035943.1"/>
    </source>
</evidence>
<keyword evidence="4" id="KW-0963">Cytoplasm</keyword>
<feature type="compositionally biased region" description="Polar residues" evidence="12">
    <location>
        <begin position="361"/>
        <end position="385"/>
    </location>
</feature>
<sequence length="524" mass="58062">MSSEEESSTPMLPSESPGSSVSTTYQEEYNELLKYAVITPHFDPSSLPKTLAEAATYPEKPAFQDPLIFKDTSTDERTPQRPLSAPGAFETPSSSERTSSTIADSPESSGQSPAVDPDIARMSAQLDNWCMELKRNVLAEFSQSKIALIERHRKEIMMIKDRHARELDQLYNEMSNLKELIHTYEQSVERKDQVITNLTRAVQKQKERFEMLKRFESWKLRHSEDKREAFTSRLAKKHHERRMMSRVWAAWHSIIEAKWKQRVEKACQSKAQEVCMKLTNDYEARVTSLNEALEASRAEVAKLHAERDHYEETMKKAFMRGVCALNMEAMTMFHEGEENTPDMQGRQQPPGPGGRMPPVSTAGTYQGPSDGLGTSAQYDSLQEQSVPGRIVTSESALTPGTLTQTHTTSSMPAKKQMSTKSGGSVHRPGSTLKAKITASHGPSRGLAPPMSSVVVERHHPVTQQTVGHATAARYPSSQPPGQGPQGIHIRPGPLGQGGTDNRGGRGLSRKPPGPSGLQTVKVVH</sequence>